<keyword evidence="5 7" id="KW-1133">Transmembrane helix</keyword>
<feature type="transmembrane region" description="Helical" evidence="7">
    <location>
        <begin position="124"/>
        <end position="146"/>
    </location>
</feature>
<dbReference type="EMBL" id="CAADHO010000003">
    <property type="protein sequence ID" value="VFQ44250.1"/>
    <property type="molecule type" value="Genomic_DNA"/>
</dbReference>
<feature type="transmembrane region" description="Helical" evidence="7">
    <location>
        <begin position="221"/>
        <end position="239"/>
    </location>
</feature>
<sequence length="249" mass="27025">MSQVRRRSTPMGTLLGSLTLLLIWQVASMLLARPILPPPTVVVPLFLKALPGDLGLHLLASTARVLAAILLAVITAAPLGLALGQLPKLDRIVGPLVAIIYPIPKIIFLPVIYVLLGITDLSKITLIAFIIFFQILVVVRDEAAGLRRELIISVRSLGAGRRALFRYVYLPASIPAVLTALRVSVGTAVAVLFIAEQSLTSWGLGYYIVVETYQVLMYPEMYTGIMAMGLLGAALYVLIHTIERRYAKG</sequence>
<evidence type="ECO:0000256" key="7">
    <source>
        <dbReference type="RuleBase" id="RU363032"/>
    </source>
</evidence>
<dbReference type="PROSITE" id="PS50928">
    <property type="entry name" value="ABC_TM1"/>
    <property type="match status" value="1"/>
</dbReference>
<organism evidence="9 10">
    <name type="scientific">Desulfoluna butyratoxydans</name>
    <dbReference type="NCBI Taxonomy" id="231438"/>
    <lineage>
        <taxon>Bacteria</taxon>
        <taxon>Pseudomonadati</taxon>
        <taxon>Thermodesulfobacteriota</taxon>
        <taxon>Desulfobacteria</taxon>
        <taxon>Desulfobacterales</taxon>
        <taxon>Desulfolunaceae</taxon>
        <taxon>Desulfoluna</taxon>
    </lineage>
</organism>
<dbReference type="AlphaFoldDB" id="A0A4U8YKY3"/>
<evidence type="ECO:0000313" key="9">
    <source>
        <dbReference type="EMBL" id="VFQ44250.1"/>
    </source>
</evidence>
<feature type="transmembrane region" description="Helical" evidence="7">
    <location>
        <begin position="56"/>
        <end position="84"/>
    </location>
</feature>
<dbReference type="Gene3D" id="1.10.3720.10">
    <property type="entry name" value="MetI-like"/>
    <property type="match status" value="1"/>
</dbReference>
<proteinExistence type="inferred from homology"/>
<evidence type="ECO:0000313" key="10">
    <source>
        <dbReference type="Proteomes" id="UP000507962"/>
    </source>
</evidence>
<keyword evidence="3" id="KW-1003">Cell membrane</keyword>
<feature type="domain" description="ABC transmembrane type-1" evidence="8">
    <location>
        <begin position="58"/>
        <end position="243"/>
    </location>
</feature>
<protein>
    <submittedName>
        <fullName evidence="9">Binding-protein-dependent transport system inner membrane component</fullName>
    </submittedName>
</protein>
<dbReference type="InterPro" id="IPR035906">
    <property type="entry name" value="MetI-like_sf"/>
</dbReference>
<comment type="similarity">
    <text evidence="7">Belongs to the binding-protein-dependent transport system permease family.</text>
</comment>
<evidence type="ECO:0000259" key="8">
    <source>
        <dbReference type="PROSITE" id="PS50928"/>
    </source>
</evidence>
<keyword evidence="6 7" id="KW-0472">Membrane</keyword>
<evidence type="ECO:0000256" key="4">
    <source>
        <dbReference type="ARBA" id="ARBA00022692"/>
    </source>
</evidence>
<name>A0A4U8YKY3_9BACT</name>
<evidence type="ECO:0000256" key="1">
    <source>
        <dbReference type="ARBA" id="ARBA00004651"/>
    </source>
</evidence>
<dbReference type="CDD" id="cd06261">
    <property type="entry name" value="TM_PBP2"/>
    <property type="match status" value="1"/>
</dbReference>
<dbReference type="Pfam" id="PF00528">
    <property type="entry name" value="BPD_transp_1"/>
    <property type="match status" value="1"/>
</dbReference>
<dbReference type="GO" id="GO:0055085">
    <property type="term" value="P:transmembrane transport"/>
    <property type="evidence" value="ECO:0007669"/>
    <property type="project" value="InterPro"/>
</dbReference>
<keyword evidence="4 7" id="KW-0812">Transmembrane</keyword>
<feature type="transmembrane region" description="Helical" evidence="7">
    <location>
        <begin position="96"/>
        <end position="118"/>
    </location>
</feature>
<comment type="subcellular location">
    <subcellularLocation>
        <location evidence="1 7">Cell membrane</location>
        <topology evidence="1 7">Multi-pass membrane protein</topology>
    </subcellularLocation>
</comment>
<dbReference type="GO" id="GO:0005886">
    <property type="term" value="C:plasma membrane"/>
    <property type="evidence" value="ECO:0007669"/>
    <property type="project" value="UniProtKB-SubCell"/>
</dbReference>
<accession>A0A4U8YKY3</accession>
<dbReference type="RefSeq" id="WP_218950993.1">
    <property type="nucleotide sequence ID" value="NZ_CAADHO010000003.1"/>
</dbReference>
<dbReference type="SUPFAM" id="SSF161098">
    <property type="entry name" value="MetI-like"/>
    <property type="match status" value="1"/>
</dbReference>
<reference evidence="9 10" key="1">
    <citation type="submission" date="2019-03" db="EMBL/GenBank/DDBJ databases">
        <authorList>
            <person name="Nijsse B."/>
        </authorList>
    </citation>
    <scope>NUCLEOTIDE SEQUENCE [LARGE SCALE GENOMIC DNA]</scope>
    <source>
        <strain evidence="9">Desulfoluna butyratoxydans MSL71</strain>
    </source>
</reference>
<evidence type="ECO:0000256" key="2">
    <source>
        <dbReference type="ARBA" id="ARBA00022448"/>
    </source>
</evidence>
<gene>
    <name evidence="9" type="ORF">MSL71_18950</name>
</gene>
<evidence type="ECO:0000256" key="6">
    <source>
        <dbReference type="ARBA" id="ARBA00023136"/>
    </source>
</evidence>
<keyword evidence="2 7" id="KW-0813">Transport</keyword>
<dbReference type="Proteomes" id="UP000507962">
    <property type="component" value="Unassembled WGS sequence"/>
</dbReference>
<keyword evidence="10" id="KW-1185">Reference proteome</keyword>
<dbReference type="PANTHER" id="PTHR30151:SF0">
    <property type="entry name" value="ABC TRANSPORTER PERMEASE PROTEIN MJ0413-RELATED"/>
    <property type="match status" value="1"/>
</dbReference>
<dbReference type="PANTHER" id="PTHR30151">
    <property type="entry name" value="ALKANE SULFONATE ABC TRANSPORTER-RELATED, MEMBRANE SUBUNIT"/>
    <property type="match status" value="1"/>
</dbReference>
<evidence type="ECO:0000256" key="5">
    <source>
        <dbReference type="ARBA" id="ARBA00022989"/>
    </source>
</evidence>
<dbReference type="InterPro" id="IPR000515">
    <property type="entry name" value="MetI-like"/>
</dbReference>
<evidence type="ECO:0000256" key="3">
    <source>
        <dbReference type="ARBA" id="ARBA00022475"/>
    </source>
</evidence>